<dbReference type="Proteomes" id="UP000318741">
    <property type="component" value="Chromosome"/>
</dbReference>
<organism evidence="2 3">
    <name type="scientific">Alienimonas californiensis</name>
    <dbReference type="NCBI Taxonomy" id="2527989"/>
    <lineage>
        <taxon>Bacteria</taxon>
        <taxon>Pseudomonadati</taxon>
        <taxon>Planctomycetota</taxon>
        <taxon>Planctomycetia</taxon>
        <taxon>Planctomycetales</taxon>
        <taxon>Planctomycetaceae</taxon>
        <taxon>Alienimonas</taxon>
    </lineage>
</organism>
<evidence type="ECO:0008006" key="4">
    <source>
        <dbReference type="Google" id="ProtNLM"/>
    </source>
</evidence>
<gene>
    <name evidence="2" type="ORF">CA12_30470</name>
</gene>
<dbReference type="RefSeq" id="WP_145359853.1">
    <property type="nucleotide sequence ID" value="NZ_CP036265.1"/>
</dbReference>
<dbReference type="KEGG" id="acaf:CA12_30470"/>
<dbReference type="AlphaFoldDB" id="A0A517PC31"/>
<evidence type="ECO:0000313" key="2">
    <source>
        <dbReference type="EMBL" id="QDT16937.1"/>
    </source>
</evidence>
<reference evidence="2 3" key="1">
    <citation type="submission" date="2019-02" db="EMBL/GenBank/DDBJ databases">
        <title>Deep-cultivation of Planctomycetes and their phenomic and genomic characterization uncovers novel biology.</title>
        <authorList>
            <person name="Wiegand S."/>
            <person name="Jogler M."/>
            <person name="Boedeker C."/>
            <person name="Pinto D."/>
            <person name="Vollmers J."/>
            <person name="Rivas-Marin E."/>
            <person name="Kohn T."/>
            <person name="Peeters S.H."/>
            <person name="Heuer A."/>
            <person name="Rast P."/>
            <person name="Oberbeckmann S."/>
            <person name="Bunk B."/>
            <person name="Jeske O."/>
            <person name="Meyerdierks A."/>
            <person name="Storesund J.E."/>
            <person name="Kallscheuer N."/>
            <person name="Luecker S."/>
            <person name="Lage O.M."/>
            <person name="Pohl T."/>
            <person name="Merkel B.J."/>
            <person name="Hornburger P."/>
            <person name="Mueller R.-W."/>
            <person name="Bruemmer F."/>
            <person name="Labrenz M."/>
            <person name="Spormann A.M."/>
            <person name="Op den Camp H."/>
            <person name="Overmann J."/>
            <person name="Amann R."/>
            <person name="Jetten M.S.M."/>
            <person name="Mascher T."/>
            <person name="Medema M.H."/>
            <person name="Devos D.P."/>
            <person name="Kaster A.-K."/>
            <person name="Ovreas L."/>
            <person name="Rohde M."/>
            <person name="Galperin M.Y."/>
            <person name="Jogler C."/>
        </authorList>
    </citation>
    <scope>NUCLEOTIDE SEQUENCE [LARGE SCALE GENOMIC DNA]</scope>
    <source>
        <strain evidence="2 3">CA12</strain>
    </source>
</reference>
<keyword evidence="3" id="KW-1185">Reference proteome</keyword>
<feature type="region of interest" description="Disordered" evidence="1">
    <location>
        <begin position="143"/>
        <end position="191"/>
    </location>
</feature>
<sequence length="191" mass="20551">MTVPPPPPSRPPAQSLLTNESRRALALLAGDDLDAAAATQARSLAEECPDCRGHYESVREGLDALRRCTPVEQGGGLWAAVRDGLTVAEPAAPPSATRAWIPAFAVTAATLLIGLFAYGPNPGEVLPGWFEPPGVVRPVGEVGPAERERLQPRRQAYDRYQSDPFGGYQSAPFRSHRGGDTLYDPRFPNRP</sequence>
<dbReference type="EMBL" id="CP036265">
    <property type="protein sequence ID" value="QDT16937.1"/>
    <property type="molecule type" value="Genomic_DNA"/>
</dbReference>
<accession>A0A517PC31</accession>
<evidence type="ECO:0000313" key="3">
    <source>
        <dbReference type="Proteomes" id="UP000318741"/>
    </source>
</evidence>
<proteinExistence type="predicted"/>
<evidence type="ECO:0000256" key="1">
    <source>
        <dbReference type="SAM" id="MobiDB-lite"/>
    </source>
</evidence>
<feature type="compositionally biased region" description="Basic and acidic residues" evidence="1">
    <location>
        <begin position="144"/>
        <end position="161"/>
    </location>
</feature>
<protein>
    <recommendedName>
        <fullName evidence="4">Zinc-finger domain-containing protein</fullName>
    </recommendedName>
</protein>
<name>A0A517PC31_9PLAN</name>